<keyword evidence="1" id="KW-1133">Transmembrane helix</keyword>
<evidence type="ECO:0000313" key="2">
    <source>
        <dbReference type="EMBL" id="QTT61052.1"/>
    </source>
</evidence>
<dbReference type="EMBL" id="MT665958">
    <property type="protein sequence ID" value="QTT61052.1"/>
    <property type="molecule type" value="Genomic_DNA"/>
</dbReference>
<sequence>MLLFIFFNMNQPTNWLVNHLGLTNLWFSYSLYSSRFIRYSFLNIININYYLRILFKNGLIYTFHLFYHKFFFQFIQLLTLPVYITEWTFSKFYRWYKIKNIKKHYLLRKYLQFMHLSVVHFYRLNNWLLISLFIYLPHMIKWKKYDIFASWHWIKHSYLIIQYYQFFLLKERAKISIINNNSFKGIEASKFIIIFWKENNWQTTI</sequence>
<feature type="transmembrane region" description="Helical" evidence="1">
    <location>
        <begin position="70"/>
        <end position="89"/>
    </location>
</feature>
<reference evidence="2" key="1">
    <citation type="journal article" date="2021" name="Front. Mar. Sci.">
        <title>Molecular phylogenetic and evolutionary analyses of Euplotes species living in freshwater and marine habitats: a mitogenomic perspective.</title>
        <authorList>
            <person name="Huang N."/>
            <person name="Chen S."/>
            <person name="Miao M."/>
        </authorList>
    </citation>
    <scope>NUCLEOTIDE SEQUENCE</scope>
</reference>
<feature type="transmembrane region" description="Helical" evidence="1">
    <location>
        <begin position="110"/>
        <end position="136"/>
    </location>
</feature>
<keyword evidence="2" id="KW-0496">Mitochondrion</keyword>
<feature type="transmembrane region" description="Helical" evidence="1">
    <location>
        <begin position="15"/>
        <end position="32"/>
    </location>
</feature>
<organism evidence="2">
    <name type="scientific">Euplotes aediculatus</name>
    <name type="common">Ciliate</name>
    <dbReference type="NCBI Taxonomy" id="5940"/>
    <lineage>
        <taxon>Eukaryota</taxon>
        <taxon>Sar</taxon>
        <taxon>Alveolata</taxon>
        <taxon>Ciliophora</taxon>
        <taxon>Intramacronucleata</taxon>
        <taxon>Spirotrichea</taxon>
        <taxon>Hypotrichia</taxon>
        <taxon>Euplotida</taxon>
        <taxon>Euplotidae</taxon>
        <taxon>Euplotes</taxon>
    </lineage>
</organism>
<feature type="transmembrane region" description="Helical" evidence="1">
    <location>
        <begin position="44"/>
        <end position="64"/>
    </location>
</feature>
<dbReference type="AlphaFoldDB" id="A0A8A9WP59"/>
<keyword evidence="1" id="KW-0812">Transmembrane</keyword>
<protein>
    <submittedName>
        <fullName evidence="2">Uncharacterized protein</fullName>
    </submittedName>
</protein>
<gene>
    <name evidence="2" type="primary">ORF190</name>
</gene>
<evidence type="ECO:0000256" key="1">
    <source>
        <dbReference type="SAM" id="Phobius"/>
    </source>
</evidence>
<accession>A0A8A9WP59</accession>
<keyword evidence="1" id="KW-0472">Membrane</keyword>
<geneLocation type="mitochondrion" evidence="2"/>
<name>A0A8A9WP59_EUPAE</name>
<proteinExistence type="predicted"/>